<keyword evidence="1" id="KW-0732">Signal</keyword>
<gene>
    <name evidence="2" type="ORF">QRT03_24430</name>
</gene>
<protein>
    <recommendedName>
        <fullName evidence="4">Tat pathway signal sequence domain protein</fullName>
    </recommendedName>
</protein>
<sequence length="228" mass="23312">MNRRTFLGGLALATAAVPLAACSSPVRSMPAAAQTGPNLRTLWGRHPDGPLPAAGDEGVRLDVTNLGVPATPTVENGAAVGNVEGAGAVYLTQPLGRPVRTIGARFALGPGDPTAASLCLATWTARPVSDTNCHFVIGATRWIYGTATGTTLTPLRNGPLALAQDGTQYTVSIDLDGGPSAVIHLPDGTVTTVTDPAIADSRGTIPGWEFFSLRAGGPLVTLHESWAS</sequence>
<dbReference type="PROSITE" id="PS51318">
    <property type="entry name" value="TAT"/>
    <property type="match status" value="1"/>
</dbReference>
<dbReference type="EMBL" id="JASVWF010000006">
    <property type="protein sequence ID" value="MDL5159135.1"/>
    <property type="molecule type" value="Genomic_DNA"/>
</dbReference>
<keyword evidence="3" id="KW-1185">Reference proteome</keyword>
<proteinExistence type="predicted"/>
<dbReference type="RefSeq" id="WP_286055712.1">
    <property type="nucleotide sequence ID" value="NZ_JASVWF010000006.1"/>
</dbReference>
<feature type="signal peptide" evidence="1">
    <location>
        <begin position="1"/>
        <end position="20"/>
    </location>
</feature>
<organism evidence="2 3">
    <name type="scientific">Actinomycetospora termitidis</name>
    <dbReference type="NCBI Taxonomy" id="3053470"/>
    <lineage>
        <taxon>Bacteria</taxon>
        <taxon>Bacillati</taxon>
        <taxon>Actinomycetota</taxon>
        <taxon>Actinomycetes</taxon>
        <taxon>Pseudonocardiales</taxon>
        <taxon>Pseudonocardiaceae</taxon>
        <taxon>Actinomycetospora</taxon>
    </lineage>
</organism>
<evidence type="ECO:0000313" key="3">
    <source>
        <dbReference type="Proteomes" id="UP001231924"/>
    </source>
</evidence>
<feature type="chain" id="PRO_5045408453" description="Tat pathway signal sequence domain protein" evidence="1">
    <location>
        <begin position="21"/>
        <end position="228"/>
    </location>
</feature>
<evidence type="ECO:0000313" key="2">
    <source>
        <dbReference type="EMBL" id="MDL5159135.1"/>
    </source>
</evidence>
<reference evidence="2 3" key="1">
    <citation type="submission" date="2023-06" db="EMBL/GenBank/DDBJ databases">
        <title>Actinomycetospora Odt1-22.</title>
        <authorList>
            <person name="Supong K."/>
        </authorList>
    </citation>
    <scope>NUCLEOTIDE SEQUENCE [LARGE SCALE GENOMIC DNA]</scope>
    <source>
        <strain evidence="2 3">Odt1-22</strain>
    </source>
</reference>
<dbReference type="Proteomes" id="UP001231924">
    <property type="component" value="Unassembled WGS sequence"/>
</dbReference>
<dbReference type="InterPro" id="IPR006311">
    <property type="entry name" value="TAT_signal"/>
</dbReference>
<comment type="caution">
    <text evidence="2">The sequence shown here is derived from an EMBL/GenBank/DDBJ whole genome shotgun (WGS) entry which is preliminary data.</text>
</comment>
<evidence type="ECO:0008006" key="4">
    <source>
        <dbReference type="Google" id="ProtNLM"/>
    </source>
</evidence>
<evidence type="ECO:0000256" key="1">
    <source>
        <dbReference type="SAM" id="SignalP"/>
    </source>
</evidence>
<accession>A0ABT7MEP3</accession>
<name>A0ABT7MEP3_9PSEU</name>